<reference evidence="5" key="2">
    <citation type="submission" date="2020-04" db="EMBL/GenBank/DDBJ databases">
        <authorList>
            <consortium name="NCBI Genome Project"/>
        </authorList>
    </citation>
    <scope>NUCLEOTIDE SEQUENCE</scope>
    <source>
        <strain evidence="5">CBS 781.70</strain>
    </source>
</reference>
<sequence>MSDQRGSQASGSSRSVRRKSYFFAEPAEDLTVRNENTPSKQKKIHITPPQRKASISTPPFNPTAAQFVPKPVAGSEKNKTAPRNENVNGANSNGLAEPQGTTNKSTAAADPMLSTALVPRSITNTAGAEGNTPRAKAVEKMKDIRMADLFSIVLAHETAKRENDQLKRSLDLVEEAGEQLAQKCADLIMERDHLKELSEGADERYRAYAKREFADAAHLRDLIEDLDQEKSKLIEDNEDLEGEIKKVTNQVLNGCITHQSALGHVENNLREQLTSFWEENTNLKQELSALKESLTLATERPNPAPIDSKEYQDLARNLNEERIRRQNVEHTVNKLTAELNNEKETGLTSEEAGQLRRELGERAWELDELQEDLDKLKETLRTAERVFRKVSEHSTVRAESLGGLSKTLVEEKGKVVLLKDRSNQMADVINTVLQETATSQMGSKQ</sequence>
<keyword evidence="4" id="KW-1185">Reference proteome</keyword>
<accession>A0A6G1FXM8</accession>
<dbReference type="Proteomes" id="UP000504638">
    <property type="component" value="Unplaced"/>
</dbReference>
<dbReference type="AlphaFoldDB" id="A0A6G1FXM8"/>
<evidence type="ECO:0000256" key="1">
    <source>
        <dbReference type="SAM" id="Coils"/>
    </source>
</evidence>
<dbReference type="GeneID" id="54421985"/>
<evidence type="ECO:0000256" key="2">
    <source>
        <dbReference type="SAM" id="MobiDB-lite"/>
    </source>
</evidence>
<protein>
    <submittedName>
        <fullName evidence="3 5">Uncharacterized protein</fullName>
    </submittedName>
</protein>
<name>A0A6G1FXM8_9PEZI</name>
<evidence type="ECO:0000313" key="3">
    <source>
        <dbReference type="EMBL" id="KAF1810534.1"/>
    </source>
</evidence>
<dbReference type="EMBL" id="ML975165">
    <property type="protein sequence ID" value="KAF1810534.1"/>
    <property type="molecule type" value="Genomic_DNA"/>
</dbReference>
<reference evidence="5" key="3">
    <citation type="submission" date="2025-04" db="UniProtKB">
        <authorList>
            <consortium name="RefSeq"/>
        </authorList>
    </citation>
    <scope>IDENTIFICATION</scope>
    <source>
        <strain evidence="5">CBS 781.70</strain>
    </source>
</reference>
<feature type="coiled-coil region" evidence="1">
    <location>
        <begin position="216"/>
        <end position="250"/>
    </location>
</feature>
<feature type="coiled-coil region" evidence="1">
    <location>
        <begin position="156"/>
        <end position="183"/>
    </location>
</feature>
<feature type="compositionally biased region" description="Polar residues" evidence="2">
    <location>
        <begin position="81"/>
        <end position="106"/>
    </location>
</feature>
<keyword evidence="1" id="KW-0175">Coiled coil</keyword>
<feature type="region of interest" description="Disordered" evidence="2">
    <location>
        <begin position="1"/>
        <end position="106"/>
    </location>
</feature>
<evidence type="ECO:0000313" key="5">
    <source>
        <dbReference type="RefSeq" id="XP_033532165.1"/>
    </source>
</evidence>
<organism evidence="3">
    <name type="scientific">Eremomyces bilateralis CBS 781.70</name>
    <dbReference type="NCBI Taxonomy" id="1392243"/>
    <lineage>
        <taxon>Eukaryota</taxon>
        <taxon>Fungi</taxon>
        <taxon>Dikarya</taxon>
        <taxon>Ascomycota</taxon>
        <taxon>Pezizomycotina</taxon>
        <taxon>Dothideomycetes</taxon>
        <taxon>Dothideomycetes incertae sedis</taxon>
        <taxon>Eremomycetales</taxon>
        <taxon>Eremomycetaceae</taxon>
        <taxon>Eremomyces</taxon>
    </lineage>
</organism>
<proteinExistence type="predicted"/>
<evidence type="ECO:0000313" key="4">
    <source>
        <dbReference type="Proteomes" id="UP000504638"/>
    </source>
</evidence>
<feature type="coiled-coil region" evidence="1">
    <location>
        <begin position="280"/>
        <end position="393"/>
    </location>
</feature>
<gene>
    <name evidence="3 5" type="ORF">P152DRAFT_475375</name>
</gene>
<dbReference type="RefSeq" id="XP_033532165.1">
    <property type="nucleotide sequence ID" value="XM_033681415.1"/>
</dbReference>
<feature type="compositionally biased region" description="Low complexity" evidence="2">
    <location>
        <begin position="1"/>
        <end position="14"/>
    </location>
</feature>
<reference evidence="3 5" key="1">
    <citation type="submission" date="2020-01" db="EMBL/GenBank/DDBJ databases">
        <authorList>
            <consortium name="DOE Joint Genome Institute"/>
            <person name="Haridas S."/>
            <person name="Albert R."/>
            <person name="Binder M."/>
            <person name="Bloem J."/>
            <person name="Labutti K."/>
            <person name="Salamov A."/>
            <person name="Andreopoulos B."/>
            <person name="Baker S.E."/>
            <person name="Barry K."/>
            <person name="Bills G."/>
            <person name="Bluhm B.H."/>
            <person name="Cannon C."/>
            <person name="Castanera R."/>
            <person name="Culley D.E."/>
            <person name="Daum C."/>
            <person name="Ezra D."/>
            <person name="Gonzalez J.B."/>
            <person name="Henrissat B."/>
            <person name="Kuo A."/>
            <person name="Liang C."/>
            <person name="Lipzen A."/>
            <person name="Lutzoni F."/>
            <person name="Magnuson J."/>
            <person name="Mondo S."/>
            <person name="Nolan M."/>
            <person name="Ohm R."/>
            <person name="Pangilinan J."/>
            <person name="Park H.-J."/>
            <person name="Ramirez L."/>
            <person name="Alfaro M."/>
            <person name="Sun H."/>
            <person name="Tritt A."/>
            <person name="Yoshinaga Y."/>
            <person name="Zwiers L.-H."/>
            <person name="Turgeon B.G."/>
            <person name="Goodwin S.B."/>
            <person name="Spatafora J.W."/>
            <person name="Crous P.W."/>
            <person name="Grigoriev I.V."/>
        </authorList>
    </citation>
    <scope>NUCLEOTIDE SEQUENCE</scope>
    <source>
        <strain evidence="3 5">CBS 781.70</strain>
    </source>
</reference>